<dbReference type="Gene3D" id="2.60.40.10">
    <property type="entry name" value="Immunoglobulins"/>
    <property type="match status" value="6"/>
</dbReference>
<feature type="domain" description="Bacterial Ig-like" evidence="3">
    <location>
        <begin position="477"/>
        <end position="555"/>
    </location>
</feature>
<organism evidence="4 5">
    <name type="scientific">Rhodococcus maanshanensis</name>
    <dbReference type="NCBI Taxonomy" id="183556"/>
    <lineage>
        <taxon>Bacteria</taxon>
        <taxon>Bacillati</taxon>
        <taxon>Actinomycetota</taxon>
        <taxon>Actinomycetes</taxon>
        <taxon>Mycobacteriales</taxon>
        <taxon>Nocardiaceae</taxon>
        <taxon>Rhodococcus</taxon>
    </lineage>
</organism>
<feature type="domain" description="Bacterial Ig-like" evidence="3">
    <location>
        <begin position="196"/>
        <end position="276"/>
    </location>
</feature>
<dbReference type="RefSeq" id="WP_092667735.1">
    <property type="nucleotide sequence ID" value="NZ_FOAW01000003.1"/>
</dbReference>
<feature type="chain" id="PRO_5011634114" evidence="2">
    <location>
        <begin position="34"/>
        <end position="765"/>
    </location>
</feature>
<dbReference type="OrthoDB" id="4485852at2"/>
<dbReference type="Pfam" id="PF16640">
    <property type="entry name" value="Big_3_5"/>
    <property type="match status" value="6"/>
</dbReference>
<gene>
    <name evidence="4" type="ORF">SAMN05444583_10394</name>
</gene>
<keyword evidence="2" id="KW-0732">Signal</keyword>
<evidence type="ECO:0000313" key="4">
    <source>
        <dbReference type="EMBL" id="SEK70154.1"/>
    </source>
</evidence>
<accession>A0A1H7J700</accession>
<dbReference type="GO" id="GO:0005975">
    <property type="term" value="P:carbohydrate metabolic process"/>
    <property type="evidence" value="ECO:0007669"/>
    <property type="project" value="UniProtKB-ARBA"/>
</dbReference>
<name>A0A1H7J700_9NOCA</name>
<dbReference type="EMBL" id="FOAW01000003">
    <property type="protein sequence ID" value="SEK70154.1"/>
    <property type="molecule type" value="Genomic_DNA"/>
</dbReference>
<dbReference type="AlphaFoldDB" id="A0A1H7J700"/>
<feature type="domain" description="Bacterial Ig-like" evidence="3">
    <location>
        <begin position="569"/>
        <end position="648"/>
    </location>
</feature>
<dbReference type="InterPro" id="IPR013783">
    <property type="entry name" value="Ig-like_fold"/>
</dbReference>
<sequence>MAHRATTRTVAGGAATALALGALTIFGTSVATAAPQTITWDNGASHYTRTISNTTPGIGDTITVSTKLERTNSTDEKLNWFKDWHPACLTYIPSTAKVTLNSGDRPVEPYLQIASDFIAGDFAATSYQVIAKNHPGDVQSPVFTAQYTVGANCTLGTAMNTGIEYGTNLGSADFKTKGPSITATKANTATTLAPVTGAKVGTATTLTATVTGAATGNTVEFYDGTTKIGQNTVGANGTATYQWTPTTAGQHTLTAKFPGTATANASQSAPQTTTVAAAAVTSTITLAPVTGAKVGTVTTLTATVNPAAAGGTVTFKDDEYDMDTVQVGANGSVTYEWTPGWDDQHTITATFSGRDGVLGSTTTQQVSVTAADVDSTTTLAPVPGAKEGTATTLTATVNPAAAGGTIEFKDGDTVLGTAQVGANGEATHQWTPTATGQRTITATFSGRNGVTGSTTTQQITVAPADVASTTTLNPVTGAKEGTAITLTATVNPAAAGGTIEFKDGDTVLGTAQVGANGEATHQWTPTAAGNHAITATFSGHDNVLGSTTTQQVSVTAADVASTTTLAPVTGAKEGTATTLTATVNPAAAGGTIEFKDGDTVLGTAQVAANGEATHQWTPTAAGQRTITATFSGHDNVLGSTTTQQVTVTAANSNSTVTITPVTGAKVGTAITLTATVNPAAAGGTVTFKDGTTVLGTGQVAANGKATYQWTPTTTGQRTITADFSGHGTTNASTTHTTVTVAPSGGTNPGGNGSLGSLSGGFGSSN</sequence>
<feature type="domain" description="Bacterial Ig-like" evidence="3">
    <location>
        <begin position="385"/>
        <end position="462"/>
    </location>
</feature>
<protein>
    <submittedName>
        <fullName evidence="4">Ig-like domain (Group 3)</fullName>
    </submittedName>
</protein>
<feature type="domain" description="Bacterial Ig-like" evidence="3">
    <location>
        <begin position="662"/>
        <end position="741"/>
    </location>
</feature>
<dbReference type="InterPro" id="IPR032109">
    <property type="entry name" value="Big_3_5"/>
</dbReference>
<feature type="region of interest" description="Disordered" evidence="1">
    <location>
        <begin position="740"/>
        <end position="765"/>
    </location>
</feature>
<feature type="signal peptide" evidence="2">
    <location>
        <begin position="1"/>
        <end position="33"/>
    </location>
</feature>
<dbReference type="Proteomes" id="UP000198677">
    <property type="component" value="Unassembled WGS sequence"/>
</dbReference>
<evidence type="ECO:0000313" key="5">
    <source>
        <dbReference type="Proteomes" id="UP000198677"/>
    </source>
</evidence>
<keyword evidence="5" id="KW-1185">Reference proteome</keyword>
<evidence type="ECO:0000256" key="2">
    <source>
        <dbReference type="SAM" id="SignalP"/>
    </source>
</evidence>
<feature type="domain" description="Bacterial Ig-like" evidence="3">
    <location>
        <begin position="290"/>
        <end position="369"/>
    </location>
</feature>
<proteinExistence type="predicted"/>
<evidence type="ECO:0000259" key="3">
    <source>
        <dbReference type="Pfam" id="PF16640"/>
    </source>
</evidence>
<feature type="compositionally biased region" description="Gly residues" evidence="1">
    <location>
        <begin position="746"/>
        <end position="765"/>
    </location>
</feature>
<reference evidence="5" key="1">
    <citation type="submission" date="2016-10" db="EMBL/GenBank/DDBJ databases">
        <authorList>
            <person name="Varghese N."/>
            <person name="Submissions S."/>
        </authorList>
    </citation>
    <scope>NUCLEOTIDE SEQUENCE [LARGE SCALE GENOMIC DNA]</scope>
    <source>
        <strain evidence="5">DSM 44675</strain>
    </source>
</reference>
<evidence type="ECO:0000256" key="1">
    <source>
        <dbReference type="SAM" id="MobiDB-lite"/>
    </source>
</evidence>